<protein>
    <recommendedName>
        <fullName evidence="6">RING-type domain-containing protein</fullName>
    </recommendedName>
</protein>
<keyword evidence="2" id="KW-0862">Zinc</keyword>
<feature type="region of interest" description="Disordered" evidence="4">
    <location>
        <begin position="31"/>
        <end position="52"/>
    </location>
</feature>
<evidence type="ECO:0000259" key="6">
    <source>
        <dbReference type="PROSITE" id="PS50089"/>
    </source>
</evidence>
<keyword evidence="5" id="KW-0472">Membrane</keyword>
<proteinExistence type="predicted"/>
<dbReference type="InterPro" id="IPR013083">
    <property type="entry name" value="Znf_RING/FYVE/PHD"/>
</dbReference>
<feature type="domain" description="RING-type" evidence="6">
    <location>
        <begin position="61"/>
        <end position="110"/>
    </location>
</feature>
<keyword evidence="1 3" id="KW-0479">Metal-binding</keyword>
<evidence type="ECO:0000256" key="1">
    <source>
        <dbReference type="ARBA" id="ARBA00022771"/>
    </source>
</evidence>
<dbReference type="AlphaFoldDB" id="A0AAW1CW91"/>
<keyword evidence="8" id="KW-1185">Reference proteome</keyword>
<dbReference type="InterPro" id="IPR001841">
    <property type="entry name" value="Znf_RING"/>
</dbReference>
<evidence type="ECO:0000256" key="3">
    <source>
        <dbReference type="PROSITE-ProRule" id="PRU00175"/>
    </source>
</evidence>
<dbReference type="PROSITE" id="PS50089">
    <property type="entry name" value="ZF_RING_2"/>
    <property type="match status" value="1"/>
</dbReference>
<dbReference type="GO" id="GO:0008270">
    <property type="term" value="F:zinc ion binding"/>
    <property type="evidence" value="ECO:0007669"/>
    <property type="project" value="UniProtKB-KW"/>
</dbReference>
<name>A0AAW1CW91_9HEMI</name>
<reference evidence="7 8" key="1">
    <citation type="submission" date="2022-12" db="EMBL/GenBank/DDBJ databases">
        <title>Chromosome-level genome assembly of true bugs.</title>
        <authorList>
            <person name="Ma L."/>
            <person name="Li H."/>
        </authorList>
    </citation>
    <scope>NUCLEOTIDE SEQUENCE [LARGE SCALE GENOMIC DNA]</scope>
    <source>
        <strain evidence="7">Lab_2022b</strain>
    </source>
</reference>
<organism evidence="7 8">
    <name type="scientific">Rhynocoris fuscipes</name>
    <dbReference type="NCBI Taxonomy" id="488301"/>
    <lineage>
        <taxon>Eukaryota</taxon>
        <taxon>Metazoa</taxon>
        <taxon>Ecdysozoa</taxon>
        <taxon>Arthropoda</taxon>
        <taxon>Hexapoda</taxon>
        <taxon>Insecta</taxon>
        <taxon>Pterygota</taxon>
        <taxon>Neoptera</taxon>
        <taxon>Paraneoptera</taxon>
        <taxon>Hemiptera</taxon>
        <taxon>Heteroptera</taxon>
        <taxon>Panheteroptera</taxon>
        <taxon>Cimicomorpha</taxon>
        <taxon>Reduviidae</taxon>
        <taxon>Harpactorinae</taxon>
        <taxon>Harpactorini</taxon>
        <taxon>Rhynocoris</taxon>
    </lineage>
</organism>
<evidence type="ECO:0000313" key="7">
    <source>
        <dbReference type="EMBL" id="KAK9501123.1"/>
    </source>
</evidence>
<keyword evidence="1 3" id="KW-0863">Zinc-finger</keyword>
<evidence type="ECO:0000313" key="8">
    <source>
        <dbReference type="Proteomes" id="UP001461498"/>
    </source>
</evidence>
<feature type="transmembrane region" description="Helical" evidence="5">
    <location>
        <begin position="6"/>
        <end position="26"/>
    </location>
</feature>
<keyword evidence="5" id="KW-1133">Transmembrane helix</keyword>
<gene>
    <name evidence="7" type="ORF">O3M35_002226</name>
</gene>
<comment type="caution">
    <text evidence="7">The sequence shown here is derived from an EMBL/GenBank/DDBJ whole genome shotgun (WGS) entry which is preliminary data.</text>
</comment>
<dbReference type="SMART" id="SM00184">
    <property type="entry name" value="RING"/>
    <property type="match status" value="1"/>
</dbReference>
<dbReference type="Proteomes" id="UP001461498">
    <property type="component" value="Unassembled WGS sequence"/>
</dbReference>
<sequence>MVVPLLRLIITGVITVATVVIASEGYRQWRQRNQETPHRRHSSPRRNNQVRPVTESVQNVCTICDESLTTSNGSTTTLLCRHTFHSKCYEAFTIMRRMNHQIEGVCPILKCREANF</sequence>
<dbReference type="EMBL" id="JAPXFL010000010">
    <property type="protein sequence ID" value="KAK9501123.1"/>
    <property type="molecule type" value="Genomic_DNA"/>
</dbReference>
<dbReference type="Gene3D" id="3.30.40.10">
    <property type="entry name" value="Zinc/RING finger domain, C3HC4 (zinc finger)"/>
    <property type="match status" value="1"/>
</dbReference>
<accession>A0AAW1CW91</accession>
<evidence type="ECO:0000256" key="4">
    <source>
        <dbReference type="SAM" id="MobiDB-lite"/>
    </source>
</evidence>
<evidence type="ECO:0000256" key="5">
    <source>
        <dbReference type="SAM" id="Phobius"/>
    </source>
</evidence>
<evidence type="ECO:0000256" key="2">
    <source>
        <dbReference type="ARBA" id="ARBA00022833"/>
    </source>
</evidence>
<keyword evidence="5" id="KW-0812">Transmembrane</keyword>
<dbReference type="SUPFAM" id="SSF57850">
    <property type="entry name" value="RING/U-box"/>
    <property type="match status" value="1"/>
</dbReference>